<feature type="compositionally biased region" description="Low complexity" evidence="2">
    <location>
        <begin position="479"/>
        <end position="494"/>
    </location>
</feature>
<feature type="region of interest" description="Disordered" evidence="2">
    <location>
        <begin position="182"/>
        <end position="213"/>
    </location>
</feature>
<evidence type="ECO:0000256" key="2">
    <source>
        <dbReference type="SAM" id="MobiDB-lite"/>
    </source>
</evidence>
<reference evidence="4 5" key="1">
    <citation type="submission" date="2017-03" db="EMBL/GenBank/DDBJ databases">
        <title>Genomes of endolithic fungi from Antarctica.</title>
        <authorList>
            <person name="Coleine C."/>
            <person name="Masonjones S."/>
            <person name="Stajich J.E."/>
        </authorList>
    </citation>
    <scope>NUCLEOTIDE SEQUENCE [LARGE SCALE GENOMIC DNA]</scope>
    <source>
        <strain evidence="4 5">CCFEE 5184</strain>
    </source>
</reference>
<dbReference type="EMBL" id="NAJQ01000001">
    <property type="protein sequence ID" value="TKA83942.1"/>
    <property type="molecule type" value="Genomic_DNA"/>
</dbReference>
<dbReference type="AlphaFoldDB" id="A0A4U0Y0L8"/>
<accession>A0A4U0Y0L8</accession>
<dbReference type="PROSITE" id="PS50103">
    <property type="entry name" value="ZF_C3H1"/>
    <property type="match status" value="1"/>
</dbReference>
<evidence type="ECO:0000313" key="5">
    <source>
        <dbReference type="Proteomes" id="UP000309340"/>
    </source>
</evidence>
<keyword evidence="1" id="KW-0863">Zinc-finger</keyword>
<feature type="domain" description="C3H1-type" evidence="3">
    <location>
        <begin position="254"/>
        <end position="283"/>
    </location>
</feature>
<feature type="compositionally biased region" description="Low complexity" evidence="2">
    <location>
        <begin position="441"/>
        <end position="458"/>
    </location>
</feature>
<dbReference type="GO" id="GO:0008270">
    <property type="term" value="F:zinc ion binding"/>
    <property type="evidence" value="ECO:0007669"/>
    <property type="project" value="UniProtKB-KW"/>
</dbReference>
<evidence type="ECO:0000256" key="1">
    <source>
        <dbReference type="PROSITE-ProRule" id="PRU00723"/>
    </source>
</evidence>
<feature type="compositionally biased region" description="Basic and acidic residues" evidence="2">
    <location>
        <begin position="376"/>
        <end position="398"/>
    </location>
</feature>
<name>A0A4U0Y0L8_9PEZI</name>
<feature type="compositionally biased region" description="Gly residues" evidence="2">
    <location>
        <begin position="308"/>
        <end position="330"/>
    </location>
</feature>
<keyword evidence="1" id="KW-0479">Metal-binding</keyword>
<evidence type="ECO:0000313" key="4">
    <source>
        <dbReference type="EMBL" id="TKA83942.1"/>
    </source>
</evidence>
<protein>
    <recommendedName>
        <fullName evidence="3">C3H1-type domain-containing protein</fullName>
    </recommendedName>
</protein>
<keyword evidence="1" id="KW-0862">Zinc</keyword>
<dbReference type="Proteomes" id="UP000309340">
    <property type="component" value="Unassembled WGS sequence"/>
</dbReference>
<keyword evidence="5" id="KW-1185">Reference proteome</keyword>
<dbReference type="STRING" id="329884.A0A4U0Y0L8"/>
<feature type="region of interest" description="Disordered" evidence="2">
    <location>
        <begin position="479"/>
        <end position="514"/>
    </location>
</feature>
<feature type="region of interest" description="Disordered" evidence="2">
    <location>
        <begin position="306"/>
        <end position="333"/>
    </location>
</feature>
<proteinExistence type="predicted"/>
<dbReference type="OrthoDB" id="5355510at2759"/>
<feature type="region of interest" description="Disordered" evidence="2">
    <location>
        <begin position="1"/>
        <end position="25"/>
    </location>
</feature>
<feature type="compositionally biased region" description="Low complexity" evidence="2">
    <location>
        <begin position="184"/>
        <end position="207"/>
    </location>
</feature>
<feature type="compositionally biased region" description="Polar residues" evidence="2">
    <location>
        <begin position="495"/>
        <end position="506"/>
    </location>
</feature>
<gene>
    <name evidence="4" type="ORF">B0A55_00242</name>
</gene>
<feature type="region of interest" description="Disordered" evidence="2">
    <location>
        <begin position="350"/>
        <end position="458"/>
    </location>
</feature>
<feature type="compositionally biased region" description="Basic and acidic residues" evidence="2">
    <location>
        <begin position="628"/>
        <end position="647"/>
    </location>
</feature>
<comment type="caution">
    <text evidence="4">The sequence shown here is derived from an EMBL/GenBank/DDBJ whole genome shotgun (WGS) entry which is preliminary data.</text>
</comment>
<evidence type="ECO:0000259" key="3">
    <source>
        <dbReference type="PROSITE" id="PS50103"/>
    </source>
</evidence>
<dbReference type="InterPro" id="IPR000571">
    <property type="entry name" value="Znf_CCCH"/>
</dbReference>
<feature type="region of interest" description="Disordered" evidence="2">
    <location>
        <begin position="616"/>
        <end position="689"/>
    </location>
</feature>
<feature type="zinc finger region" description="C3H1-type" evidence="1">
    <location>
        <begin position="254"/>
        <end position="283"/>
    </location>
</feature>
<sequence>MAGFTHPPAFQSFNPQRGMPAPYQPLPPSQPRPLYFISRDTGIMVPLVPADELPFNVRLAGVPRVMQMEDTLGMQHVGMAAYTGMTYTLERDIRTGAKFGEDPAAAAIEAMQRSTSQPPPPAALVPGHARSQSGTLVKYLAPDAHARYALAQSAAYNTAAYTSNACIPTRPVSAHETATTWRSTFNPTPTPADTTTKTFPPTTTHSTSAKTPDSTQSIIDAILSTTSGAQEASRLGYISKTYLPPPPSGMQPNAEKKEYCTFWIRTGECDYTQQGCLYKHEMPDRGTLERIGFRGVPRWWVERQQREGTGGGIGSGVRGTGGFGVGGGAGERPATVGEVVKSSVWLKKNFGKEGGGGGEESESESEGSVVGSESGKGGEESGEVKETAAELKKSKEIEPDNGVAQTNRTITRLDRPIPTTTTHKDAATKVSKPRALGLLKAPAPATNNPATRATLPPAMDIRKASTTSDLIDFAVPLLPTPSSSSTPSLTPASSVDSSPRQGQITPLTPPTPQYIGTENGAVAATKTVGKVSTKHVFVPKGEAAAQHIAEALQRKRLARQYARRGAPVSTVGATLPLERQIREMQKAQIGRKCDEGKLAREGGEKEERVGLGLGLMASRHAPPSGKVAEGDGKVGYVRADRSGERKGPAKMGGMRVRRPPGSAAVKPVGGMQGSVKISRKEAGSVGDEK</sequence>
<feature type="compositionally biased region" description="Basic and acidic residues" evidence="2">
    <location>
        <begin position="678"/>
        <end position="689"/>
    </location>
</feature>
<organism evidence="4 5">
    <name type="scientific">Friedmanniomyces simplex</name>
    <dbReference type="NCBI Taxonomy" id="329884"/>
    <lineage>
        <taxon>Eukaryota</taxon>
        <taxon>Fungi</taxon>
        <taxon>Dikarya</taxon>
        <taxon>Ascomycota</taxon>
        <taxon>Pezizomycotina</taxon>
        <taxon>Dothideomycetes</taxon>
        <taxon>Dothideomycetidae</taxon>
        <taxon>Mycosphaerellales</taxon>
        <taxon>Teratosphaeriaceae</taxon>
        <taxon>Friedmanniomyces</taxon>
    </lineage>
</organism>